<protein>
    <submittedName>
        <fullName evidence="2">Uncharacterized protein</fullName>
    </submittedName>
</protein>
<dbReference type="AlphaFoldDB" id="A0A3M6T5R4"/>
<feature type="compositionally biased region" description="Basic residues" evidence="1">
    <location>
        <begin position="28"/>
        <end position="38"/>
    </location>
</feature>
<dbReference type="EMBL" id="RCHS01004268">
    <property type="protein sequence ID" value="RMX36649.1"/>
    <property type="molecule type" value="Genomic_DNA"/>
</dbReference>
<proteinExistence type="predicted"/>
<feature type="compositionally biased region" description="Polar residues" evidence="1">
    <location>
        <begin position="42"/>
        <end position="51"/>
    </location>
</feature>
<evidence type="ECO:0000313" key="3">
    <source>
        <dbReference type="Proteomes" id="UP000275408"/>
    </source>
</evidence>
<accession>A0A3M6T5R4</accession>
<comment type="caution">
    <text evidence="2">The sequence shown here is derived from an EMBL/GenBank/DDBJ whole genome shotgun (WGS) entry which is preliminary data.</text>
</comment>
<dbReference type="Proteomes" id="UP000275408">
    <property type="component" value="Unassembled WGS sequence"/>
</dbReference>
<sequence>MEVIHIRLHPDNINKDNGIDIPEARIPTIKKHNGRPVRKQTAEGTTWSQTSRKTRTHRNNGDRNPPIALDRRDANGNARAVDPIV</sequence>
<evidence type="ECO:0000256" key="1">
    <source>
        <dbReference type="SAM" id="MobiDB-lite"/>
    </source>
</evidence>
<organism evidence="2 3">
    <name type="scientific">Pocillopora damicornis</name>
    <name type="common">Cauliflower coral</name>
    <name type="synonym">Millepora damicornis</name>
    <dbReference type="NCBI Taxonomy" id="46731"/>
    <lineage>
        <taxon>Eukaryota</taxon>
        <taxon>Metazoa</taxon>
        <taxon>Cnidaria</taxon>
        <taxon>Anthozoa</taxon>
        <taxon>Hexacorallia</taxon>
        <taxon>Scleractinia</taxon>
        <taxon>Astrocoeniina</taxon>
        <taxon>Pocilloporidae</taxon>
        <taxon>Pocillopora</taxon>
    </lineage>
</organism>
<keyword evidence="3" id="KW-1185">Reference proteome</keyword>
<gene>
    <name evidence="2" type="ORF">pdam_00015003</name>
</gene>
<reference evidence="2 3" key="1">
    <citation type="journal article" date="2018" name="Sci. Rep.">
        <title>Comparative analysis of the Pocillopora damicornis genome highlights role of immune system in coral evolution.</title>
        <authorList>
            <person name="Cunning R."/>
            <person name="Bay R.A."/>
            <person name="Gillette P."/>
            <person name="Baker A.C."/>
            <person name="Traylor-Knowles N."/>
        </authorList>
    </citation>
    <scope>NUCLEOTIDE SEQUENCE [LARGE SCALE GENOMIC DNA]</scope>
    <source>
        <strain evidence="2">RSMAS</strain>
        <tissue evidence="2">Whole animal</tissue>
    </source>
</reference>
<name>A0A3M6T5R4_POCDA</name>
<feature type="region of interest" description="Disordered" evidence="1">
    <location>
        <begin position="25"/>
        <end position="85"/>
    </location>
</feature>
<evidence type="ECO:0000313" key="2">
    <source>
        <dbReference type="EMBL" id="RMX36649.1"/>
    </source>
</evidence>